<dbReference type="SUPFAM" id="SSF52540">
    <property type="entry name" value="P-loop containing nucleoside triphosphate hydrolases"/>
    <property type="match status" value="2"/>
</dbReference>
<evidence type="ECO:0000313" key="15">
    <source>
        <dbReference type="Proteomes" id="UP001165090"/>
    </source>
</evidence>
<dbReference type="EMBL" id="BSDZ01000009">
    <property type="protein sequence ID" value="GLI60927.1"/>
    <property type="molecule type" value="Genomic_DNA"/>
</dbReference>
<evidence type="ECO:0000256" key="6">
    <source>
        <dbReference type="ARBA" id="ARBA00022741"/>
    </source>
</evidence>
<dbReference type="InterPro" id="IPR003439">
    <property type="entry name" value="ABC_transporter-like_ATP-bd"/>
</dbReference>
<dbReference type="PROSITE" id="PS00211">
    <property type="entry name" value="ABC_TRANSPORTER_1"/>
    <property type="match status" value="2"/>
</dbReference>
<evidence type="ECO:0000256" key="8">
    <source>
        <dbReference type="ARBA" id="ARBA00022989"/>
    </source>
</evidence>
<comment type="caution">
    <text evidence="14">The sequence shown here is derived from an EMBL/GenBank/DDBJ whole genome shotgun (WGS) entry which is preliminary data.</text>
</comment>
<feature type="domain" description="ABC transporter" evidence="12">
    <location>
        <begin position="1642"/>
        <end position="1875"/>
    </location>
</feature>
<feature type="transmembrane region" description="Helical" evidence="11">
    <location>
        <begin position="355"/>
        <end position="378"/>
    </location>
</feature>
<feature type="domain" description="ABC transmembrane type-1" evidence="13">
    <location>
        <begin position="135"/>
        <end position="415"/>
    </location>
</feature>
<evidence type="ECO:0000256" key="3">
    <source>
        <dbReference type="ARBA" id="ARBA00022448"/>
    </source>
</evidence>
<evidence type="ECO:0000259" key="12">
    <source>
        <dbReference type="PROSITE" id="PS50893"/>
    </source>
</evidence>
<dbReference type="PANTHER" id="PTHR24223:SF443">
    <property type="entry name" value="MULTIDRUG-RESISTANCE LIKE PROTEIN 1, ISOFORM I"/>
    <property type="match status" value="1"/>
</dbReference>
<evidence type="ECO:0000256" key="5">
    <source>
        <dbReference type="ARBA" id="ARBA00022737"/>
    </source>
</evidence>
<evidence type="ECO:0000259" key="13">
    <source>
        <dbReference type="PROSITE" id="PS50929"/>
    </source>
</evidence>
<dbReference type="Pfam" id="PF00005">
    <property type="entry name" value="ABC_tran"/>
    <property type="match status" value="2"/>
</dbReference>
<gene>
    <name evidence="14" type="ORF">VaNZ11_003158</name>
</gene>
<dbReference type="InterPro" id="IPR017871">
    <property type="entry name" value="ABC_transporter-like_CS"/>
</dbReference>
<feature type="transmembrane region" description="Helical" evidence="11">
    <location>
        <begin position="1297"/>
        <end position="1318"/>
    </location>
</feature>
<keyword evidence="3" id="KW-0813">Transport</keyword>
<dbReference type="InterPro" id="IPR050173">
    <property type="entry name" value="ABC_transporter_C-like"/>
</dbReference>
<keyword evidence="7" id="KW-0067">ATP-binding</keyword>
<dbReference type="InterPro" id="IPR003593">
    <property type="entry name" value="AAA+_ATPase"/>
</dbReference>
<reference evidence="14 15" key="1">
    <citation type="journal article" date="2023" name="IScience">
        <title>Expanded male sex-determining region conserved during the evolution of homothallism in the green alga Volvox.</title>
        <authorList>
            <person name="Yamamoto K."/>
            <person name="Matsuzaki R."/>
            <person name="Mahakham W."/>
            <person name="Heman W."/>
            <person name="Sekimoto H."/>
            <person name="Kawachi M."/>
            <person name="Minakuchi Y."/>
            <person name="Toyoda A."/>
            <person name="Nozaki H."/>
        </authorList>
    </citation>
    <scope>NUCLEOTIDE SEQUENCE [LARGE SCALE GENOMIC DNA]</scope>
    <source>
        <strain evidence="14 15">NIES-4468</strain>
    </source>
</reference>
<feature type="transmembrane region" description="Helical" evidence="11">
    <location>
        <begin position="1440"/>
        <end position="1468"/>
    </location>
</feature>
<evidence type="ECO:0000256" key="2">
    <source>
        <dbReference type="ARBA" id="ARBA00009726"/>
    </source>
</evidence>
<evidence type="ECO:0008006" key="16">
    <source>
        <dbReference type="Google" id="ProtNLM"/>
    </source>
</evidence>
<dbReference type="Gene3D" id="1.20.1560.10">
    <property type="entry name" value="ABC transporter type 1, transmembrane domain"/>
    <property type="match status" value="2"/>
</dbReference>
<keyword evidence="9 11" id="KW-0472">Membrane</keyword>
<keyword evidence="15" id="KW-1185">Reference proteome</keyword>
<dbReference type="PANTHER" id="PTHR24223">
    <property type="entry name" value="ATP-BINDING CASSETTE SUB-FAMILY C"/>
    <property type="match status" value="1"/>
</dbReference>
<dbReference type="Proteomes" id="UP001165090">
    <property type="component" value="Unassembled WGS sequence"/>
</dbReference>
<dbReference type="SUPFAM" id="SSF90123">
    <property type="entry name" value="ABC transporter transmembrane region"/>
    <property type="match status" value="2"/>
</dbReference>
<keyword evidence="5" id="KW-0677">Repeat</keyword>
<dbReference type="Pfam" id="PF00664">
    <property type="entry name" value="ABC_membrane"/>
    <property type="match status" value="2"/>
</dbReference>
<dbReference type="CDD" id="cd03250">
    <property type="entry name" value="ABCC_MRP_domain1"/>
    <property type="match status" value="1"/>
</dbReference>
<evidence type="ECO:0000256" key="11">
    <source>
        <dbReference type="SAM" id="Phobius"/>
    </source>
</evidence>
<feature type="region of interest" description="Disordered" evidence="10">
    <location>
        <begin position="568"/>
        <end position="588"/>
    </location>
</feature>
<feature type="domain" description="ABC transmembrane type-1" evidence="13">
    <location>
        <begin position="1310"/>
        <end position="1597"/>
    </location>
</feature>
<dbReference type="InterPro" id="IPR011527">
    <property type="entry name" value="ABC1_TM_dom"/>
</dbReference>
<feature type="region of interest" description="Disordered" evidence="10">
    <location>
        <begin position="707"/>
        <end position="767"/>
    </location>
</feature>
<accession>A0ABQ5RTN0</accession>
<dbReference type="InterPro" id="IPR036640">
    <property type="entry name" value="ABC1_TM_sf"/>
</dbReference>
<feature type="compositionally biased region" description="Polar residues" evidence="10">
    <location>
        <begin position="717"/>
        <end position="726"/>
    </location>
</feature>
<organism evidence="14 15">
    <name type="scientific">Volvox africanus</name>
    <dbReference type="NCBI Taxonomy" id="51714"/>
    <lineage>
        <taxon>Eukaryota</taxon>
        <taxon>Viridiplantae</taxon>
        <taxon>Chlorophyta</taxon>
        <taxon>core chlorophytes</taxon>
        <taxon>Chlorophyceae</taxon>
        <taxon>CS clade</taxon>
        <taxon>Chlamydomonadales</taxon>
        <taxon>Volvocaceae</taxon>
        <taxon>Volvox</taxon>
    </lineage>
</organism>
<dbReference type="PROSITE" id="PS50929">
    <property type="entry name" value="ABC_TM1F"/>
    <property type="match status" value="2"/>
</dbReference>
<dbReference type="CDD" id="cd03244">
    <property type="entry name" value="ABCC_MRP_domain2"/>
    <property type="match status" value="1"/>
</dbReference>
<evidence type="ECO:0000256" key="10">
    <source>
        <dbReference type="SAM" id="MobiDB-lite"/>
    </source>
</evidence>
<comment type="subcellular location">
    <subcellularLocation>
        <location evidence="1">Vacuole membrane</location>
        <topology evidence="1">Multi-pass membrane protein</topology>
    </subcellularLocation>
</comment>
<feature type="domain" description="ABC transporter" evidence="12">
    <location>
        <begin position="777"/>
        <end position="1006"/>
    </location>
</feature>
<feature type="transmembrane region" description="Helical" evidence="11">
    <location>
        <begin position="274"/>
        <end position="292"/>
    </location>
</feature>
<name>A0ABQ5RTN0_9CHLO</name>
<dbReference type="InterPro" id="IPR044746">
    <property type="entry name" value="ABCC_6TM_D1"/>
</dbReference>
<feature type="transmembrane region" description="Helical" evidence="11">
    <location>
        <begin position="249"/>
        <end position="268"/>
    </location>
</feature>
<protein>
    <recommendedName>
        <fullName evidence="16">ABC transporter</fullName>
    </recommendedName>
</protein>
<dbReference type="PROSITE" id="PS50893">
    <property type="entry name" value="ABC_TRANSPORTER_2"/>
    <property type="match status" value="2"/>
</dbReference>
<keyword evidence="6" id="KW-0547">Nucleotide-binding</keyword>
<evidence type="ECO:0000256" key="1">
    <source>
        <dbReference type="ARBA" id="ARBA00004128"/>
    </source>
</evidence>
<dbReference type="CDD" id="cd18579">
    <property type="entry name" value="ABC_6TM_ABCC_D1"/>
    <property type="match status" value="1"/>
</dbReference>
<feature type="transmembrane region" description="Helical" evidence="11">
    <location>
        <begin position="1392"/>
        <end position="1412"/>
    </location>
</feature>
<feature type="compositionally biased region" description="Basic and acidic residues" evidence="10">
    <location>
        <begin position="707"/>
        <end position="716"/>
    </location>
</feature>
<evidence type="ECO:0000256" key="7">
    <source>
        <dbReference type="ARBA" id="ARBA00022840"/>
    </source>
</evidence>
<feature type="region of interest" description="Disordered" evidence="10">
    <location>
        <begin position="72"/>
        <end position="108"/>
    </location>
</feature>
<comment type="similarity">
    <text evidence="2">Belongs to the ABC transporter superfamily. ABCC family. Conjugate transporter (TC 3.A.1.208) subfamily.</text>
</comment>
<sequence>MLLDFFSKLTVSWFSTLLREGWRKPLEVGDLLPLPRHLGCESAYYAFLRGLSALPTPPSQIAKADISATVCPGGAEPDSRNHKGAAGGNGHGPGHRQVQADRHAGHGPSPEQHLYNIFALLRLIWMLHGSALRRALLLICTYQVFVFFQPVLLNDLANHLTHRPLGDKRVWILPVLLFVSPVLGSLCKVQAQLAMIQIQIALRSQLTTAVYRKCLRLSAGARASLPSGRVVNLMSADVAKICDFLYPQLTFISVAPLAVAVSLTMLWFQIGWPTLIGLAVLLLSSPVSNLAVRATQRHRNDMLKAADSRMKLVGQFLAGVRVIKMYHWEQPQADAITKCREEELRALRNMIPSKVAMQTLLYVLPQLAGVLSLLVVGLTQPQALTAGRAFSSLVLFQIMRFPLLTLSTGLVELGAAIISARRITSFMAAEEQRDYVIRLMQLLANTSVPPPKCRRENLSVCDIRSCDAGSFTNPMAQDCSLQHQSENTVSRVLGACARAEFSADSGAALAGGSSVSVSNIGGSSSRMSSMTPPAASRAGLRTAIMGVEPGLTIRAAGFKWAVGDVGQQQDEQSGRGTEAAAAVPTGQRGGIPTMCSRRCATMQRRTESRPFMEVVDAAGEHLALGAEALRVRLRTRLTHALTRLQRDMEGTYVSSSDRVSITSCGVGGVGKNAAFLSTGAATASAQAQITGTNEERLGLRHDAEDIVDSHSEERLNRNANKPTNGDVNADSKVGPLLPASVTVASESPSEEKRDCGGKISGTVHDTGPGLEDAAIQADLSSSTSAPGFTSGFILGSLDLRVRPGELVCVVGRVGSGKSSLLSAALGEMELVEELDPQRGDVVGLGGRVAYVAQQAWIINATLLENVTMGKPVDEGKWERCIEACALGPDLELLPSGRETEIGEKGVNLSGGQKQRLSLARAMYQEAEIYLLDDPLSAVDVHVGAHIFKHMILGALAGAAVLLVTNGLQYLPAAKSIVVLNSGNIVAQGSYTECLKEPLFRSLLNEFQSGQQQDQAGITNVAVSELQTCTRQADGLQARSTEATQYLLQGQDPTAAAPGSSETDTLVCSGRRPGRIEMDAHGQLPCRLHDMSTSLAYGSRRSSIELVEQQQERRGKCAPSHLTDLDEGNEMMDSLLRMSLDGGAQSDSDSSPYSRDGYAAANGHKNGAPAAVVVDYGPNDFHNGNVFDIVVDERRPLLSATTGYSSAETIPHGAAVAADYANSSSKNSCNHNSDCDSCSNNVSSKENGRLVGCVKSCFGTATPHRAATSQDPAMVSDKEGRITVAEDRELGQVKWKVYGAYMEAFHVSAAVAIVLFWAVEQGTRLATNAWLARWSRSMQQQVGTNKAGGAGLDHFAVVYILLAGVYALATFCRSTTNNLGSYRASKILHVRTLSSLMAAPLVFFEATPVGRILNRLSRDVDEMDYNLAMYQQQLGNCVMRLLATIMFLCVLQPVFVVVVVPLAVIYFILQKYFRRSSIELQRIESVTRSPVYANFAETMSGLDTIRAYHMQERFKERHEAMVDTNATAYYNARVADEWLSLRLDLIGSIIVLSVALLNVGISSVKSMSPALVALALAEAIDLTSFLNYAVKVSALVESRYNAVERLLKYAQLEPEETREAARKGSPSHHSLVLSPCWPATGELEFCNVWMSYRPGLAPVLQGVTFKVDNGEKIGIVGRTGSGKSSLVVALFRLVEPQQGRILLDGVDLRALGLGTARTALSAIPQEPVLFSGTVRSNLDPWGHHSDSEIWVALGVVALHKYVQSIGGLSAVVAEGGNNFSVGQRQLVCVARALLRQPRLLVADEATASVDPETDAIIQRAVRTHFEASTVLSIAHRLNTILDSDAVMLMDAGKVAEFGPVMKLLANPGSAFTMMVRNAGLQMAEQLPSWSGNG</sequence>
<keyword evidence="8 11" id="KW-1133">Transmembrane helix</keyword>
<feature type="region of interest" description="Disordered" evidence="10">
    <location>
        <begin position="1139"/>
        <end position="1160"/>
    </location>
</feature>
<dbReference type="Gene3D" id="3.40.50.300">
    <property type="entry name" value="P-loop containing nucleotide triphosphate hydrolases"/>
    <property type="match status" value="2"/>
</dbReference>
<proteinExistence type="inferred from homology"/>
<dbReference type="InterPro" id="IPR027417">
    <property type="entry name" value="P-loop_NTPase"/>
</dbReference>
<evidence type="ECO:0000256" key="9">
    <source>
        <dbReference type="ARBA" id="ARBA00023136"/>
    </source>
</evidence>
<evidence type="ECO:0000256" key="4">
    <source>
        <dbReference type="ARBA" id="ARBA00022692"/>
    </source>
</evidence>
<feature type="transmembrane region" description="Helical" evidence="11">
    <location>
        <begin position="171"/>
        <end position="189"/>
    </location>
</feature>
<feature type="transmembrane region" description="Helical" evidence="11">
    <location>
        <begin position="1353"/>
        <end position="1371"/>
    </location>
</feature>
<dbReference type="SMART" id="SM00382">
    <property type="entry name" value="AAA"/>
    <property type="match status" value="2"/>
</dbReference>
<keyword evidence="4 11" id="KW-0812">Transmembrane</keyword>
<evidence type="ECO:0000313" key="14">
    <source>
        <dbReference type="EMBL" id="GLI60927.1"/>
    </source>
</evidence>